<sequence>MPASPLHRPTNSLSGNLHPPSPGPTPKQQRRMTSPAHSLTLPEGHAYQQQQGRPPSPLRNGFIPDTSTGIHAHDDHDSDDEDNDPQGWQRSPSPTSSVSQFAANFAKSVGSFVGGITSPRSDAASPLMPTDAELEAEALRERDRSRREAERILSYEAHERGRLEERVLSMMETTRALPPPPSRSYSMPNPPSPSGSSQKEGSTGWWAAAKNRLTQSKDKEPLTPAQQVIHDAKAREKETKKLTKGKEKERDGRISPATSLAGGSGAGAWPSSAQGKYSDPAYMNLNIPQRAVTPITRKPVPPSPTSPTPSRPSSSNMAPNLTPSPLRSLDMSTSPSREAPPLYAQFNAQGTLDVHGSLLTILKRFEKLEKWTVGHVRALEERMSDVEKWLVDKEKEKDDGSPHDPHSSRGQGGPAGHEMLEMREELAELQGRVSELGREMAKMATAPSNLSSGPSRQSAQVSVAPQTSSSIVIHGNAQATAVASETTTTTNTTSYHTRLVSSTAMESTSAPLTSSRMSTGTRLPYPTGDYAIPHETGILQGTFSPTNSPPSSLSSATRSRPISGLPVTSAFGDLDRVPSISSLTSPTMSSSDLPRATPTPPPVTASPRSMLAASHTPSAAARTPTSPQNLPTPKGNSARQTSVSPTPRKRYTVALGGPLVPPPDNEPPAEIRRAGTPFGRDDQVKNTSTAYFSSNNGHGHHDDDDDDGGVFQDETIGKSSAARWSGGLAHANANGNGNGTGDYKPHDSNPRIRAQSVYGFSSLQSQQQQQQQQQLAPSVAPLRVRSRSTDRSGTNGNGNGPGHGHSHSIAFGSTGSIGAGLGGGIASGLGGSTTVPSTPTSTQGRFVDPLLLRRQEKETGGTVTKLAMPRPMGKVPIGQLVAFFDGEKK</sequence>
<keyword evidence="2" id="KW-1185">Reference proteome</keyword>
<organism evidence="1 2">
    <name type="scientific">Pluteus cervinus</name>
    <dbReference type="NCBI Taxonomy" id="181527"/>
    <lineage>
        <taxon>Eukaryota</taxon>
        <taxon>Fungi</taxon>
        <taxon>Dikarya</taxon>
        <taxon>Basidiomycota</taxon>
        <taxon>Agaricomycotina</taxon>
        <taxon>Agaricomycetes</taxon>
        <taxon>Agaricomycetidae</taxon>
        <taxon>Agaricales</taxon>
        <taxon>Pluteineae</taxon>
        <taxon>Pluteaceae</taxon>
        <taxon>Pluteus</taxon>
    </lineage>
</organism>
<name>A0ACD3AR85_9AGAR</name>
<protein>
    <submittedName>
        <fullName evidence="1">Uncharacterized protein</fullName>
    </submittedName>
</protein>
<gene>
    <name evidence="1" type="ORF">BDN72DRAFT_842191</name>
</gene>
<accession>A0ACD3AR85</accession>
<reference evidence="1 2" key="1">
    <citation type="journal article" date="2019" name="Nat. Ecol. Evol.">
        <title>Megaphylogeny resolves global patterns of mushroom evolution.</title>
        <authorList>
            <person name="Varga T."/>
            <person name="Krizsan K."/>
            <person name="Foldi C."/>
            <person name="Dima B."/>
            <person name="Sanchez-Garcia M."/>
            <person name="Sanchez-Ramirez S."/>
            <person name="Szollosi G.J."/>
            <person name="Szarkandi J.G."/>
            <person name="Papp V."/>
            <person name="Albert L."/>
            <person name="Andreopoulos W."/>
            <person name="Angelini C."/>
            <person name="Antonin V."/>
            <person name="Barry K.W."/>
            <person name="Bougher N.L."/>
            <person name="Buchanan P."/>
            <person name="Buyck B."/>
            <person name="Bense V."/>
            <person name="Catcheside P."/>
            <person name="Chovatia M."/>
            <person name="Cooper J."/>
            <person name="Damon W."/>
            <person name="Desjardin D."/>
            <person name="Finy P."/>
            <person name="Geml J."/>
            <person name="Haridas S."/>
            <person name="Hughes K."/>
            <person name="Justo A."/>
            <person name="Karasinski D."/>
            <person name="Kautmanova I."/>
            <person name="Kiss B."/>
            <person name="Kocsube S."/>
            <person name="Kotiranta H."/>
            <person name="LaButti K.M."/>
            <person name="Lechner B.E."/>
            <person name="Liimatainen K."/>
            <person name="Lipzen A."/>
            <person name="Lukacs Z."/>
            <person name="Mihaltcheva S."/>
            <person name="Morgado L.N."/>
            <person name="Niskanen T."/>
            <person name="Noordeloos M.E."/>
            <person name="Ohm R.A."/>
            <person name="Ortiz-Santana B."/>
            <person name="Ovrebo C."/>
            <person name="Racz N."/>
            <person name="Riley R."/>
            <person name="Savchenko A."/>
            <person name="Shiryaev A."/>
            <person name="Soop K."/>
            <person name="Spirin V."/>
            <person name="Szebenyi C."/>
            <person name="Tomsovsky M."/>
            <person name="Tulloss R.E."/>
            <person name="Uehling J."/>
            <person name="Grigoriev I.V."/>
            <person name="Vagvolgyi C."/>
            <person name="Papp T."/>
            <person name="Martin F.M."/>
            <person name="Miettinen O."/>
            <person name="Hibbett D.S."/>
            <person name="Nagy L.G."/>
        </authorList>
    </citation>
    <scope>NUCLEOTIDE SEQUENCE [LARGE SCALE GENOMIC DNA]</scope>
    <source>
        <strain evidence="1 2">NL-1719</strain>
    </source>
</reference>
<dbReference type="EMBL" id="ML208358">
    <property type="protein sequence ID" value="TFK68169.1"/>
    <property type="molecule type" value="Genomic_DNA"/>
</dbReference>
<evidence type="ECO:0000313" key="1">
    <source>
        <dbReference type="EMBL" id="TFK68169.1"/>
    </source>
</evidence>
<dbReference type="Proteomes" id="UP000308600">
    <property type="component" value="Unassembled WGS sequence"/>
</dbReference>
<evidence type="ECO:0000313" key="2">
    <source>
        <dbReference type="Proteomes" id="UP000308600"/>
    </source>
</evidence>
<proteinExistence type="predicted"/>